<keyword evidence="1" id="KW-0812">Transmembrane</keyword>
<evidence type="ECO:0000313" key="4">
    <source>
        <dbReference type="Proteomes" id="UP000007039"/>
    </source>
</evidence>
<organism evidence="3 4">
    <name type="scientific">Calditerrivibrio nitroreducens (strain DSM 19672 / NBRC 101217 / Yu37-1)</name>
    <dbReference type="NCBI Taxonomy" id="768670"/>
    <lineage>
        <taxon>Bacteria</taxon>
        <taxon>Pseudomonadati</taxon>
        <taxon>Deferribacterota</taxon>
        <taxon>Deferribacteres</taxon>
        <taxon>Deferribacterales</taxon>
        <taxon>Calditerrivibrionaceae</taxon>
    </lineage>
</organism>
<dbReference type="Gene3D" id="3.30.1150.10">
    <property type="match status" value="1"/>
</dbReference>
<keyword evidence="1" id="KW-1133">Transmembrane helix</keyword>
<evidence type="ECO:0000259" key="2">
    <source>
        <dbReference type="PROSITE" id="PS52015"/>
    </source>
</evidence>
<dbReference type="HOGENOM" id="CLU_1479462_0_0_0"/>
<sequence length="182" mass="21257" precursor="true">MNRSAILISLLLSILIHLSVFMIPIKLYNKKEKTIVPKIFIVDFQSRPVSNDFSALKSIEEKDLLEKIDGYLKNINSKLDPNRGIPRINNSFDEDKYYTEFLKILNREMDIKDYLEEKGLMGEYLFKIDIEGSGRVRSVETIRRQGSPELEEYVIKRLKSITFPPHGELNLTIKVNMKFELD</sequence>
<dbReference type="AlphaFoldDB" id="E4TGZ5"/>
<evidence type="ECO:0000313" key="3">
    <source>
        <dbReference type="EMBL" id="ADR19793.1"/>
    </source>
</evidence>
<feature type="domain" description="TonB C-terminal" evidence="2">
    <location>
        <begin position="96"/>
        <end position="182"/>
    </location>
</feature>
<keyword evidence="4" id="KW-1185">Reference proteome</keyword>
<dbReference type="Proteomes" id="UP000007039">
    <property type="component" value="Chromosome"/>
</dbReference>
<dbReference type="KEGG" id="cni:Calni_1889"/>
<reference evidence="3 4" key="2">
    <citation type="journal article" date="2011" name="Stand. Genomic Sci.">
        <title>Complete genome sequence of Calditerrivibrio nitroreducens type strain (Yu37-1).</title>
        <authorList>
            <person name="Pitluck S."/>
            <person name="Sikorski J."/>
            <person name="Zeytun A."/>
            <person name="Lapidus A."/>
            <person name="Nolan M."/>
            <person name="Lucas S."/>
            <person name="Hammon N."/>
            <person name="Deshpande S."/>
            <person name="Cheng J.F."/>
            <person name="Tapia R."/>
            <person name="Han C."/>
            <person name="Goodwin L."/>
            <person name="Liolios K."/>
            <person name="Pagani I."/>
            <person name="Ivanova N."/>
            <person name="Mavromatis K."/>
            <person name="Pati A."/>
            <person name="Chen A."/>
            <person name="Palaniappan K."/>
            <person name="Hauser L."/>
            <person name="Chang Y.J."/>
            <person name="Jeffries C.D."/>
            <person name="Detter J.C."/>
            <person name="Brambilla E."/>
            <person name="Djao O.D."/>
            <person name="Rohde M."/>
            <person name="Spring S."/>
            <person name="Goker M."/>
            <person name="Woyke T."/>
            <person name="Bristow J."/>
            <person name="Eisen J.A."/>
            <person name="Markowitz V."/>
            <person name="Hugenholtz P."/>
            <person name="Kyrpides N.C."/>
            <person name="Klenk H.P."/>
            <person name="Land M."/>
        </authorList>
    </citation>
    <scope>NUCLEOTIDE SEQUENCE [LARGE SCALE GENOMIC DNA]</scope>
    <source>
        <strain evidence="4">DSM 19672 / NBRC 101217 / Yu37-1</strain>
    </source>
</reference>
<dbReference type="RefSeq" id="WP_013452003.1">
    <property type="nucleotide sequence ID" value="NC_014758.1"/>
</dbReference>
<accession>E4TGZ5</accession>
<dbReference type="InterPro" id="IPR037682">
    <property type="entry name" value="TonB_C"/>
</dbReference>
<protein>
    <recommendedName>
        <fullName evidence="2">TonB C-terminal domain-containing protein</fullName>
    </recommendedName>
</protein>
<dbReference type="GO" id="GO:0055085">
    <property type="term" value="P:transmembrane transport"/>
    <property type="evidence" value="ECO:0007669"/>
    <property type="project" value="InterPro"/>
</dbReference>
<dbReference type="STRING" id="768670.Calni_1889"/>
<name>E4TGZ5_CALNY</name>
<feature type="transmembrane region" description="Helical" evidence="1">
    <location>
        <begin position="6"/>
        <end position="28"/>
    </location>
</feature>
<dbReference type="EMBL" id="CP002347">
    <property type="protein sequence ID" value="ADR19793.1"/>
    <property type="molecule type" value="Genomic_DNA"/>
</dbReference>
<reference key="1">
    <citation type="submission" date="2010-11" db="EMBL/GenBank/DDBJ databases">
        <title>The complete genome of chromosome of Calditerrivibrio nitroreducens DSM 19672.</title>
        <authorList>
            <consortium name="US DOE Joint Genome Institute (JGI-PGF)"/>
            <person name="Lucas S."/>
            <person name="Copeland A."/>
            <person name="Lapidus A."/>
            <person name="Bruce D."/>
            <person name="Goodwin L."/>
            <person name="Pitluck S."/>
            <person name="Kyrpides N."/>
            <person name="Mavromatis K."/>
            <person name="Ivanova N."/>
            <person name="Mikhailova N."/>
            <person name="Zeytun A."/>
            <person name="Brettin T."/>
            <person name="Detter J.C."/>
            <person name="Tapia R."/>
            <person name="Han C."/>
            <person name="Land M."/>
            <person name="Hauser L."/>
            <person name="Markowitz V."/>
            <person name="Cheng J.-F."/>
            <person name="Hugenholtz P."/>
            <person name="Woyke T."/>
            <person name="Wu D."/>
            <person name="Spring S."/>
            <person name="Schroeder M."/>
            <person name="Brambilla E."/>
            <person name="Klenk H.-P."/>
            <person name="Eisen J.A."/>
        </authorList>
    </citation>
    <scope>NUCLEOTIDE SEQUENCE [LARGE SCALE GENOMIC DNA]</scope>
    <source>
        <strain>DSM 19672</strain>
    </source>
</reference>
<proteinExistence type="predicted"/>
<evidence type="ECO:0000256" key="1">
    <source>
        <dbReference type="SAM" id="Phobius"/>
    </source>
</evidence>
<dbReference type="SUPFAM" id="SSF74653">
    <property type="entry name" value="TolA/TonB C-terminal domain"/>
    <property type="match status" value="1"/>
</dbReference>
<dbReference type="PROSITE" id="PS52015">
    <property type="entry name" value="TONB_CTD"/>
    <property type="match status" value="1"/>
</dbReference>
<keyword evidence="1" id="KW-0472">Membrane</keyword>
<gene>
    <name evidence="3" type="ordered locus">Calni_1889</name>
</gene>